<proteinExistence type="predicted"/>
<accession>A0A1J9QPI8</accession>
<name>A0A1J9QPI8_9PEZI</name>
<dbReference type="OrthoDB" id="3885310at2759"/>
<feature type="region of interest" description="Disordered" evidence="2">
    <location>
        <begin position="1033"/>
        <end position="1055"/>
    </location>
</feature>
<feature type="compositionally biased region" description="Basic and acidic residues" evidence="2">
    <location>
        <begin position="1422"/>
        <end position="1431"/>
    </location>
</feature>
<dbReference type="STRING" id="236234.A0A1J9QPI8"/>
<evidence type="ECO:0000256" key="2">
    <source>
        <dbReference type="SAM" id="MobiDB-lite"/>
    </source>
</evidence>
<keyword evidence="1" id="KW-0677">Repeat</keyword>
<evidence type="ECO:0000259" key="4">
    <source>
        <dbReference type="Pfam" id="PF24883"/>
    </source>
</evidence>
<feature type="region of interest" description="Disordered" evidence="2">
    <location>
        <begin position="1395"/>
        <end position="1451"/>
    </location>
</feature>
<dbReference type="InterPro" id="IPR056884">
    <property type="entry name" value="NPHP3-like_N"/>
</dbReference>
<dbReference type="GeneID" id="31018278"/>
<evidence type="ECO:0000313" key="6">
    <source>
        <dbReference type="Proteomes" id="UP000183809"/>
    </source>
</evidence>
<dbReference type="Gene3D" id="3.40.50.300">
    <property type="entry name" value="P-loop containing nucleotide triphosphate hydrolases"/>
    <property type="match status" value="1"/>
</dbReference>
<evidence type="ECO:0000313" key="5">
    <source>
        <dbReference type="EMBL" id="OJD30377.1"/>
    </source>
</evidence>
<feature type="domain" description="Heterokaryon incompatibility" evidence="3">
    <location>
        <begin position="794"/>
        <end position="977"/>
    </location>
</feature>
<feature type="region of interest" description="Disordered" evidence="2">
    <location>
        <begin position="1269"/>
        <end position="1318"/>
    </location>
</feature>
<feature type="compositionally biased region" description="Acidic residues" evidence="2">
    <location>
        <begin position="1434"/>
        <end position="1443"/>
    </location>
</feature>
<dbReference type="SUPFAM" id="SSF52540">
    <property type="entry name" value="P-loop containing nucleoside triphosphate hydrolases"/>
    <property type="match status" value="1"/>
</dbReference>
<organism evidence="5 6">
    <name type="scientific">Diplodia corticola</name>
    <dbReference type="NCBI Taxonomy" id="236234"/>
    <lineage>
        <taxon>Eukaryota</taxon>
        <taxon>Fungi</taxon>
        <taxon>Dikarya</taxon>
        <taxon>Ascomycota</taxon>
        <taxon>Pezizomycotina</taxon>
        <taxon>Dothideomycetes</taxon>
        <taxon>Dothideomycetes incertae sedis</taxon>
        <taxon>Botryosphaeriales</taxon>
        <taxon>Botryosphaeriaceae</taxon>
        <taxon>Diplodia</taxon>
    </lineage>
</organism>
<feature type="region of interest" description="Disordered" evidence="2">
    <location>
        <begin position="1157"/>
        <end position="1185"/>
    </location>
</feature>
<dbReference type="InterPro" id="IPR010730">
    <property type="entry name" value="HET"/>
</dbReference>
<keyword evidence="6" id="KW-1185">Reference proteome</keyword>
<feature type="compositionally biased region" description="Acidic residues" evidence="2">
    <location>
        <begin position="1396"/>
        <end position="1421"/>
    </location>
</feature>
<protein>
    <submittedName>
        <fullName evidence="5">Heterokaryon incompatibility protein</fullName>
    </submittedName>
</protein>
<dbReference type="PANTHER" id="PTHR33112:SF10">
    <property type="entry name" value="TOL"/>
    <property type="match status" value="1"/>
</dbReference>
<evidence type="ECO:0000259" key="3">
    <source>
        <dbReference type="Pfam" id="PF06985"/>
    </source>
</evidence>
<feature type="region of interest" description="Disordered" evidence="2">
    <location>
        <begin position="765"/>
        <end position="790"/>
    </location>
</feature>
<reference evidence="5 6" key="1">
    <citation type="submission" date="2016-10" db="EMBL/GenBank/DDBJ databases">
        <title>Proteomics and genomics reveal pathogen-plant mechanisms compatible with a hemibiotrophic lifestyle of Diplodia corticola.</title>
        <authorList>
            <person name="Fernandes I."/>
            <person name="De Jonge R."/>
            <person name="Van De Peer Y."/>
            <person name="Devreese B."/>
            <person name="Alves A."/>
            <person name="Esteves A.C."/>
        </authorList>
    </citation>
    <scope>NUCLEOTIDE SEQUENCE [LARGE SCALE GENOMIC DNA]</scope>
    <source>
        <strain evidence="5 6">CBS 112549</strain>
    </source>
</reference>
<dbReference type="PANTHER" id="PTHR33112">
    <property type="entry name" value="DOMAIN PROTEIN, PUTATIVE-RELATED"/>
    <property type="match status" value="1"/>
</dbReference>
<feature type="compositionally biased region" description="Low complexity" evidence="2">
    <location>
        <begin position="1033"/>
        <end position="1048"/>
    </location>
</feature>
<gene>
    <name evidence="5" type="ORF">BKCO1_6100049</name>
</gene>
<comment type="caution">
    <text evidence="5">The sequence shown here is derived from an EMBL/GenBank/DDBJ whole genome shotgun (WGS) entry which is preliminary data.</text>
</comment>
<dbReference type="Proteomes" id="UP000183809">
    <property type="component" value="Unassembled WGS sequence"/>
</dbReference>
<dbReference type="InterPro" id="IPR027417">
    <property type="entry name" value="P-loop_NTPase"/>
</dbReference>
<feature type="compositionally biased region" description="Basic and acidic residues" evidence="2">
    <location>
        <begin position="1269"/>
        <end position="1280"/>
    </location>
</feature>
<feature type="domain" description="Nephrocystin 3-like N-terminal" evidence="4">
    <location>
        <begin position="66"/>
        <end position="236"/>
    </location>
</feature>
<sequence length="1513" mass="165841">MWGGLETPHGAPDLFIAHVTSTVIDLHFKSRPSNGTTAAHMHSPKMHAAFSESAALPVDLYEPALSWYFDTEEFDCWVKKDRTWHLRCVGGPGSGKTTLAALAFNNIRDRFARVPDVGVASVFVVADVYNDGEDAAAFVESVLSSLCRQFRRNSGETSRVSDGIYGAYVAACGRGDRFSRRIKLLRKALYARLLSLSHAFLIVDDFDRCGDAIELFFEDEFARLRRHGLKIFVTSRIAFQRSQLSVWCDAVNSEGEQCPSYGITVYWKCKQCLLRGAEEDYIICEACRLRGEGCGICGAGAAELYEPYSHLEVDLSITGELAAEFASWSLEAEHGDLGLDTSNENKPPRSALGRTLVNRGGPKVIQSLVNSIANDAFNNISFIKLRLDAIRTAHSVDAVLTVGDRLPGNRVAMFDAAIKRIAGQAQPQSRLGLTAISAAANHYNGRPFRDLERELHRVVPRDGARGSQPYSVQEVLKATAGFLTVDNSEDQLVLPYHESFFLYVTENYNELLVWTRGDLRYAMPPRSKTMAQMGARDEGKRAPPKGRVAPRVQLGHGKMKLARQGTTREMFCKYCRESVLESTQRWAYHHKTFRDLETSALAQEPCTFCRALHADVSSAAEPFDEPLYRWSITRPASIRETQDPVVITFRPCRPIKFATRDDHVREEFPPEREFYMFPDNDLTALASPATLGPSTNSPQSWAQVARWMHTCLTTHPRCARRASASGSSSSSSSSRHFVPTRLLDVQHPAYPSRIGLIETASHPAFASSTSSTTSSTPSCSTHPSAPPPPPPPPYCTLSHCWGPTPTFLRLRGHNIARFLRDGIPLADLHNTNFAHAIETCRRLGARYLWIDSLCIVQHWVEGVEAAPADAGERALEDADWRREAPCMHDVYRGSWCNIAAVDAGDAGGGLFRGGGVGEEEGGREAVVVPGTYRVEGEGAASVFGGRKGGTWRVVSGDMWQRELLGTPLYKRAWVFQERLLSPRLLHFTRHQLFWDCATLSACETFPHGLPPPLDAPAVSDRHWRALLLQQQTGPTSSHQSSHSQQPSSLAAAPMNSGSSLSLERFWASAVASYTRCALTRASDRAVAVWGVAKPLRDGGAGMLREAYAAGLWRRGLEEQLAWRLVETPKPTPEMLSSSSRCGAATAAAGGAGGGAGGNGGNGAAAVTTTPTPTPTPTSHHGEAAPAADFPSWSWMAVVDAAASAVEVADRLPGRRSYTVVAHDGASPVAFELADGFRGLADEEEGEGEAFGTWGEQFGAWDERMREVAAARGKEGREKEEKKKKKVTGVQPSRLGTVGEEEKEEEGGAPSVVGSGEEGENLMDQHPRLASNSIALYGHVGRARCVYDALREDYRLDIPGAAEDRCRVEVFPDFVIPHGAVVYFMILAATVEKNESDWEGEYDEDDEDGEYDGSDETEENEEEGHKIEHDGSVIEPEDADEAEDGSQGAVDEFDAPCQGVGIILQPAEEDNHFYRLGALRFEMTRAIMESTYIGVDSDDLTGCDEEKKFKIWLD</sequence>
<dbReference type="RefSeq" id="XP_020126637.1">
    <property type="nucleotide sequence ID" value="XM_020278017.1"/>
</dbReference>
<dbReference type="Pfam" id="PF06985">
    <property type="entry name" value="HET"/>
    <property type="match status" value="1"/>
</dbReference>
<feature type="compositionally biased region" description="Low complexity" evidence="2">
    <location>
        <begin position="765"/>
        <end position="783"/>
    </location>
</feature>
<dbReference type="EMBL" id="MNUE01000061">
    <property type="protein sequence ID" value="OJD30377.1"/>
    <property type="molecule type" value="Genomic_DNA"/>
</dbReference>
<dbReference type="Pfam" id="PF24883">
    <property type="entry name" value="NPHP3_N"/>
    <property type="match status" value="1"/>
</dbReference>
<evidence type="ECO:0000256" key="1">
    <source>
        <dbReference type="ARBA" id="ARBA00022737"/>
    </source>
</evidence>